<dbReference type="EMBL" id="JACOGA010000008">
    <property type="protein sequence ID" value="MBC3873980.1"/>
    <property type="molecule type" value="Genomic_DNA"/>
</dbReference>
<dbReference type="InterPro" id="IPR023393">
    <property type="entry name" value="START-like_dom_sf"/>
</dbReference>
<gene>
    <name evidence="3" type="ORF">H8K55_10285</name>
</gene>
<dbReference type="Proteomes" id="UP000624279">
    <property type="component" value="Unassembled WGS sequence"/>
</dbReference>
<keyword evidence="4" id="KW-1185">Reference proteome</keyword>
<dbReference type="InterPro" id="IPR013538">
    <property type="entry name" value="ASHA1/2-like_C"/>
</dbReference>
<evidence type="ECO:0000256" key="1">
    <source>
        <dbReference type="ARBA" id="ARBA00006817"/>
    </source>
</evidence>
<dbReference type="RefSeq" id="WP_186942003.1">
    <property type="nucleotide sequence ID" value="NZ_JACOGA010000008.1"/>
</dbReference>
<comment type="caution">
    <text evidence="3">The sequence shown here is derived from an EMBL/GenBank/DDBJ whole genome shotgun (WGS) entry which is preliminary data.</text>
</comment>
<accession>A0ABR6YBI7</accession>
<feature type="domain" description="Activator of Hsp90 ATPase homologue 1/2-like C-terminal" evidence="2">
    <location>
        <begin position="21"/>
        <end position="152"/>
    </location>
</feature>
<dbReference type="Pfam" id="PF08327">
    <property type="entry name" value="AHSA1"/>
    <property type="match status" value="2"/>
</dbReference>
<feature type="domain" description="Activator of Hsp90 ATPase homologue 1/2-like C-terminal" evidence="2">
    <location>
        <begin position="170"/>
        <end position="322"/>
    </location>
</feature>
<protein>
    <submittedName>
        <fullName evidence="3">SRPBCC domain-containing protein</fullName>
    </submittedName>
</protein>
<dbReference type="PANTHER" id="PTHR36929:SF5">
    <property type="entry name" value="BLR6751 PROTEIN"/>
    <property type="match status" value="1"/>
</dbReference>
<comment type="similarity">
    <text evidence="1">Belongs to the AHA1 family.</text>
</comment>
<proteinExistence type="inferred from homology"/>
<evidence type="ECO:0000313" key="4">
    <source>
        <dbReference type="Proteomes" id="UP000624279"/>
    </source>
</evidence>
<dbReference type="PANTHER" id="PTHR36929">
    <property type="entry name" value="ATTACHMENT SUBUNIT, PUTATIVE-RELATED"/>
    <property type="match status" value="1"/>
</dbReference>
<organism evidence="3 4">
    <name type="scientific">Undibacterium flavidum</name>
    <dbReference type="NCBI Taxonomy" id="2762297"/>
    <lineage>
        <taxon>Bacteria</taxon>
        <taxon>Pseudomonadati</taxon>
        <taxon>Pseudomonadota</taxon>
        <taxon>Betaproteobacteria</taxon>
        <taxon>Burkholderiales</taxon>
        <taxon>Oxalobacteraceae</taxon>
        <taxon>Undibacterium</taxon>
    </lineage>
</organism>
<name>A0ABR6YBI7_9BURK</name>
<dbReference type="SUPFAM" id="SSF55961">
    <property type="entry name" value="Bet v1-like"/>
    <property type="match status" value="2"/>
</dbReference>
<dbReference type="CDD" id="cd07814">
    <property type="entry name" value="SRPBCC_CalC_Aha1-like"/>
    <property type="match status" value="1"/>
</dbReference>
<reference evidence="3 4" key="1">
    <citation type="submission" date="2020-08" db="EMBL/GenBank/DDBJ databases">
        <title>Novel species isolated from subtropical streams in China.</title>
        <authorList>
            <person name="Lu H."/>
        </authorList>
    </citation>
    <scope>NUCLEOTIDE SEQUENCE [LARGE SCALE GENOMIC DNA]</scope>
    <source>
        <strain evidence="3 4">LX15W</strain>
    </source>
</reference>
<evidence type="ECO:0000259" key="2">
    <source>
        <dbReference type="Pfam" id="PF08327"/>
    </source>
</evidence>
<evidence type="ECO:0000313" key="3">
    <source>
        <dbReference type="EMBL" id="MBC3873980.1"/>
    </source>
</evidence>
<dbReference type="Gene3D" id="3.30.530.20">
    <property type="match status" value="2"/>
</dbReference>
<sequence length="328" mass="37436">MSQNPKAQAKANEIRLVRLYDAPVDMVWDAWTDPAQAAQWWGPRGFTLTTHSKDLRVGGTWRYTMHGPDGTDYPNIATYHEIEQHQKLVYDHGATELTPPLFRVTVLFSTVGKKTQMEMTMALATAEAAAETRKFIKQAGGDATWDRFAEYLAEQIEHKERFVINRSFDTSIDFMYDLWTQAEQFSKWLPPTGFTMSFIRADIRAGGSSFYKMTNGSSENNVTMYGRAAYLEMDKPNRLVYTQQFCDADENISRHPMSPTWPETMLTTVQFTEETPDRTRVTVTWEPHGAVTAEELETFMKARGGMTMGWTGSFDKLESHLETLLPTS</sequence>